<name>A0A4Q7UUE4_PSEST</name>
<reference evidence="1 2" key="1">
    <citation type="submission" date="2019-02" db="EMBL/GenBank/DDBJ databases">
        <title>Sequencing the genomes of 1000 actinobacteria strains.</title>
        <authorList>
            <person name="Klenk H.-P."/>
        </authorList>
    </citation>
    <scope>NUCLEOTIDE SEQUENCE [LARGE SCALE GENOMIC DNA]</scope>
    <source>
        <strain evidence="1 2">DSM 45779</strain>
    </source>
</reference>
<dbReference type="Proteomes" id="UP000291591">
    <property type="component" value="Unassembled WGS sequence"/>
</dbReference>
<protein>
    <recommendedName>
        <fullName evidence="3">ATP/GTP-binding protein</fullName>
    </recommendedName>
</protein>
<evidence type="ECO:0000313" key="1">
    <source>
        <dbReference type="EMBL" id="RZT85567.1"/>
    </source>
</evidence>
<accession>A0A4Q7UUE4</accession>
<evidence type="ECO:0008006" key="3">
    <source>
        <dbReference type="Google" id="ProtNLM"/>
    </source>
</evidence>
<dbReference type="AlphaFoldDB" id="A0A4Q7UUE4"/>
<gene>
    <name evidence="1" type="ORF">EV383_2440</name>
</gene>
<dbReference type="EMBL" id="SHKL01000001">
    <property type="protein sequence ID" value="RZT85567.1"/>
    <property type="molecule type" value="Genomic_DNA"/>
</dbReference>
<comment type="caution">
    <text evidence="1">The sequence shown here is derived from an EMBL/GenBank/DDBJ whole genome shotgun (WGS) entry which is preliminary data.</text>
</comment>
<keyword evidence="2" id="KW-1185">Reference proteome</keyword>
<sequence>MWLWIDGGPAAAGPISVTATAGAASVTATAHLSEVEWAMGPPGGTVQCSGPGTPWTGQEGPSPDCGYTYLQRSLPVRTAGAGRWTITATSVWTVTWSGASNGGPVTGEQVVRVPNQTTLAVDEVQVLVGGDGS</sequence>
<evidence type="ECO:0000313" key="2">
    <source>
        <dbReference type="Proteomes" id="UP000291591"/>
    </source>
</evidence>
<proteinExistence type="predicted"/>
<organism evidence="1 2">
    <name type="scientific">Pseudonocardia sediminis</name>
    <dbReference type="NCBI Taxonomy" id="1397368"/>
    <lineage>
        <taxon>Bacteria</taxon>
        <taxon>Bacillati</taxon>
        <taxon>Actinomycetota</taxon>
        <taxon>Actinomycetes</taxon>
        <taxon>Pseudonocardiales</taxon>
        <taxon>Pseudonocardiaceae</taxon>
        <taxon>Pseudonocardia</taxon>
    </lineage>
</organism>